<name>A0A0L8HYD9_OCTBM</name>
<feature type="transmembrane region" description="Helical" evidence="1">
    <location>
        <begin position="12"/>
        <end position="35"/>
    </location>
</feature>
<reference evidence="2" key="1">
    <citation type="submission" date="2015-07" db="EMBL/GenBank/DDBJ databases">
        <title>MeaNS - Measles Nucleotide Surveillance Program.</title>
        <authorList>
            <person name="Tran T."/>
            <person name="Druce J."/>
        </authorList>
    </citation>
    <scope>NUCLEOTIDE SEQUENCE</scope>
    <source>
        <strain evidence="2">UCB-OBI-ISO-001</strain>
        <tissue evidence="2">Gonad</tissue>
    </source>
</reference>
<keyword evidence="1" id="KW-0812">Transmembrane</keyword>
<keyword evidence="1" id="KW-0472">Membrane</keyword>
<keyword evidence="1" id="KW-1133">Transmembrane helix</keyword>
<gene>
    <name evidence="2" type="ORF">OCBIM_22002512mg</name>
</gene>
<evidence type="ECO:0000256" key="1">
    <source>
        <dbReference type="SAM" id="Phobius"/>
    </source>
</evidence>
<protein>
    <submittedName>
        <fullName evidence="2">Uncharacterized protein</fullName>
    </submittedName>
</protein>
<organism evidence="2">
    <name type="scientific">Octopus bimaculoides</name>
    <name type="common">California two-spotted octopus</name>
    <dbReference type="NCBI Taxonomy" id="37653"/>
    <lineage>
        <taxon>Eukaryota</taxon>
        <taxon>Metazoa</taxon>
        <taxon>Spiralia</taxon>
        <taxon>Lophotrochozoa</taxon>
        <taxon>Mollusca</taxon>
        <taxon>Cephalopoda</taxon>
        <taxon>Coleoidea</taxon>
        <taxon>Octopodiformes</taxon>
        <taxon>Octopoda</taxon>
        <taxon>Incirrata</taxon>
        <taxon>Octopodidae</taxon>
        <taxon>Octopus</taxon>
    </lineage>
</organism>
<evidence type="ECO:0000313" key="2">
    <source>
        <dbReference type="EMBL" id="KOF94194.1"/>
    </source>
</evidence>
<accession>A0A0L8HYD9</accession>
<dbReference type="AlphaFoldDB" id="A0A0L8HYD9"/>
<proteinExistence type="predicted"/>
<dbReference type="EMBL" id="KQ417012">
    <property type="protein sequence ID" value="KOF94194.1"/>
    <property type="molecule type" value="Genomic_DNA"/>
</dbReference>
<sequence length="64" mass="7493">MESLTSIQKYVVNVICLFFMFDCFKTSCCWLLMFVPCRAVDDIQSSAPNKKEMAYCNMKQIYSQ</sequence>